<dbReference type="InterPro" id="IPR036866">
    <property type="entry name" value="RibonucZ/Hydroxyglut_hydro"/>
</dbReference>
<evidence type="ECO:0000313" key="4">
    <source>
        <dbReference type="WBParaSite" id="DME_0000252201-mRNA-1"/>
    </source>
</evidence>
<evidence type="ECO:0000313" key="3">
    <source>
        <dbReference type="Proteomes" id="UP000274756"/>
    </source>
</evidence>
<gene>
    <name evidence="1" type="ORF">DME_LOCUS6882</name>
</gene>
<dbReference type="EMBL" id="UYYG01001157">
    <property type="protein sequence ID" value="VDN56909.1"/>
    <property type="molecule type" value="Genomic_DNA"/>
</dbReference>
<dbReference type="Gene3D" id="3.60.15.10">
    <property type="entry name" value="Ribonuclease Z/Hydroxyacylglutathione hydrolase-like"/>
    <property type="match status" value="1"/>
</dbReference>
<dbReference type="WBParaSite" id="DME_0000252201-mRNA-1">
    <property type="protein sequence ID" value="DME_0000252201-mRNA-1"/>
    <property type="gene ID" value="DME_0000252201"/>
</dbReference>
<protein>
    <submittedName>
        <fullName evidence="4">Lactamase_B domain-containing protein</fullName>
    </submittedName>
</protein>
<dbReference type="InterPro" id="IPR050855">
    <property type="entry name" value="NDM-1-like"/>
</dbReference>
<evidence type="ECO:0000313" key="1">
    <source>
        <dbReference type="EMBL" id="VDN56909.1"/>
    </source>
</evidence>
<dbReference type="OrthoDB" id="17458at2759"/>
<dbReference type="PANTHER" id="PTHR42951:SF4">
    <property type="entry name" value="ACYL-COENZYME A THIOESTERASE MBLAC2"/>
    <property type="match status" value="1"/>
</dbReference>
<dbReference type="STRING" id="318479.A0A0N4U6H4"/>
<evidence type="ECO:0000313" key="2">
    <source>
        <dbReference type="Proteomes" id="UP000038040"/>
    </source>
</evidence>
<accession>A0A0N4U6H4</accession>
<reference evidence="4" key="1">
    <citation type="submission" date="2017-02" db="UniProtKB">
        <authorList>
            <consortium name="WormBaseParasite"/>
        </authorList>
    </citation>
    <scope>IDENTIFICATION</scope>
</reference>
<keyword evidence="3" id="KW-1185">Reference proteome</keyword>
<dbReference type="PANTHER" id="PTHR42951">
    <property type="entry name" value="METALLO-BETA-LACTAMASE DOMAIN-CONTAINING"/>
    <property type="match status" value="1"/>
</dbReference>
<organism evidence="2 4">
    <name type="scientific">Dracunculus medinensis</name>
    <name type="common">Guinea worm</name>
    <dbReference type="NCBI Taxonomy" id="318479"/>
    <lineage>
        <taxon>Eukaryota</taxon>
        <taxon>Metazoa</taxon>
        <taxon>Ecdysozoa</taxon>
        <taxon>Nematoda</taxon>
        <taxon>Chromadorea</taxon>
        <taxon>Rhabditida</taxon>
        <taxon>Spirurina</taxon>
        <taxon>Dracunculoidea</taxon>
        <taxon>Dracunculidae</taxon>
        <taxon>Dracunculus</taxon>
    </lineage>
</organism>
<proteinExistence type="predicted"/>
<dbReference type="Proteomes" id="UP000274756">
    <property type="component" value="Unassembled WGS sequence"/>
</dbReference>
<reference evidence="1 3" key="2">
    <citation type="submission" date="2018-11" db="EMBL/GenBank/DDBJ databases">
        <authorList>
            <consortium name="Pathogen Informatics"/>
        </authorList>
    </citation>
    <scope>NUCLEOTIDE SEQUENCE [LARGE SCALE GENOMIC DNA]</scope>
</reference>
<dbReference type="SUPFAM" id="SSF56281">
    <property type="entry name" value="Metallo-hydrolase/oxidoreductase"/>
    <property type="match status" value="1"/>
</dbReference>
<sequence length="260" mass="30126">MLTLRRNNPYSVEKLSTNIFCIHENDEWEHSPLIYLILGDEKALVIDTGCGTGDLHQYIRSSGIMNILYLILYYFSTGSNWSFSALGKLGLSHNVESLCASSRNKQYTELHSAEFDWQVKPYKITRWLNDCEMIYLGKENEAKNVVKIIHTPGHTPDSLTIWFVVPDNRLFIGDLYYQFNDLQLKYSAAKIDSDGAFLPDFEEYHRFFLLVIAGVQRTLPLKNNEYHCRRYESRDKKIKLIISEQLAIQLDKARGSALNQ</sequence>
<dbReference type="Proteomes" id="UP000038040">
    <property type="component" value="Unplaced"/>
</dbReference>
<dbReference type="AlphaFoldDB" id="A0A0N4U6H4"/>
<name>A0A0N4U6H4_DRAME</name>